<dbReference type="Gene3D" id="3.90.1570.50">
    <property type="match status" value="1"/>
</dbReference>
<dbReference type="InterPro" id="IPR014001">
    <property type="entry name" value="Helicase_ATP-bd"/>
</dbReference>
<dbReference type="PANTHER" id="PTHR42927:SF1">
    <property type="entry name" value="HELICASE SUPERFAMILY 1 AND 2 DOMAIN-CONTAINING PROTEIN"/>
    <property type="match status" value="1"/>
</dbReference>
<comment type="caution">
    <text evidence="2">The sequence shown here is derived from an EMBL/GenBank/DDBJ whole genome shotgun (WGS) entry which is preliminary data.</text>
</comment>
<dbReference type="RefSeq" id="WP_180135714.1">
    <property type="nucleotide sequence ID" value="NZ_JABMKT010000008.1"/>
</dbReference>
<dbReference type="GO" id="GO:0009307">
    <property type="term" value="P:DNA restriction-modification system"/>
    <property type="evidence" value="ECO:0007669"/>
    <property type="project" value="UniProtKB-KW"/>
</dbReference>
<keyword evidence="3" id="KW-1185">Reference proteome</keyword>
<dbReference type="InterPro" id="IPR027417">
    <property type="entry name" value="P-loop_NTPase"/>
</dbReference>
<dbReference type="Pfam" id="PF18766">
    <property type="entry name" value="SWI2_SNF2"/>
    <property type="match status" value="1"/>
</dbReference>
<proteinExistence type="predicted"/>
<dbReference type="GO" id="GO:0003677">
    <property type="term" value="F:DNA binding"/>
    <property type="evidence" value="ECO:0007669"/>
    <property type="project" value="UniProtKB-KW"/>
</dbReference>
<dbReference type="CDD" id="cd22332">
    <property type="entry name" value="HsdR_N"/>
    <property type="match status" value="1"/>
</dbReference>
<reference evidence="2 3" key="1">
    <citation type="submission" date="2020-05" db="EMBL/GenBank/DDBJ databases">
        <title>Streptobacillus felis strain LHL191014123.</title>
        <authorList>
            <person name="Fawzy A."/>
            <person name="Rau J."/>
            <person name="Risse K."/>
            <person name="Schauerte N."/>
            <person name="Geiger C."/>
            <person name="Blom J."/>
            <person name="Imirzalioglu C."/>
            <person name="Falgenhauer J."/>
            <person name="Bach A."/>
            <person name="Herden C."/>
            <person name="Eisenberg T."/>
        </authorList>
    </citation>
    <scope>NUCLEOTIDE SEQUENCE [LARGE SCALE GENOMIC DNA]</scope>
    <source>
        <strain evidence="2 3">LHL191014123</strain>
    </source>
</reference>
<dbReference type="EMBL" id="JABMKT010000008">
    <property type="protein sequence ID" value="NYV27689.1"/>
    <property type="molecule type" value="Genomic_DNA"/>
</dbReference>
<dbReference type="InterPro" id="IPR040980">
    <property type="entry name" value="SWI2_SNF2"/>
</dbReference>
<dbReference type="GO" id="GO:0009035">
    <property type="term" value="F:type I site-specific deoxyribonuclease activity"/>
    <property type="evidence" value="ECO:0007669"/>
    <property type="project" value="UniProtKB-EC"/>
</dbReference>
<dbReference type="Pfam" id="PF22679">
    <property type="entry name" value="T1R_D3-like"/>
    <property type="match status" value="1"/>
</dbReference>
<dbReference type="Proteomes" id="UP000526184">
    <property type="component" value="Unassembled WGS sequence"/>
</dbReference>
<dbReference type="AlphaFoldDB" id="A0A7Z0PER7"/>
<gene>
    <name evidence="2" type="ORF">HP397_02450</name>
</gene>
<organism evidence="2 3">
    <name type="scientific">Streptobacillus felis</name>
    <dbReference type="NCBI Taxonomy" id="1384509"/>
    <lineage>
        <taxon>Bacteria</taxon>
        <taxon>Fusobacteriati</taxon>
        <taxon>Fusobacteriota</taxon>
        <taxon>Fusobacteriia</taxon>
        <taxon>Fusobacteriales</taxon>
        <taxon>Leptotrichiaceae</taxon>
        <taxon>Streptobacillus</taxon>
    </lineage>
</organism>
<feature type="domain" description="Helicase ATP-binding" evidence="1">
    <location>
        <begin position="287"/>
        <end position="480"/>
    </location>
</feature>
<protein>
    <submittedName>
        <fullName evidence="2">Type I restriction endonuclease subunit R</fullName>
    </submittedName>
</protein>
<dbReference type="InterPro" id="IPR007409">
    <property type="entry name" value="Restrct_endonuc_type1_HsdR_N"/>
</dbReference>
<dbReference type="GO" id="GO:0005524">
    <property type="term" value="F:ATP binding"/>
    <property type="evidence" value="ECO:0007669"/>
    <property type="project" value="UniProtKB-KW"/>
</dbReference>
<keyword evidence="2" id="KW-0378">Hydrolase</keyword>
<keyword evidence="2" id="KW-0540">Nuclease</keyword>
<dbReference type="PANTHER" id="PTHR42927">
    <property type="entry name" value="HELICASE SUPERFAMILY 1 AND 2 DOMAIN-CONTAINING PROTEIN"/>
    <property type="match status" value="1"/>
</dbReference>
<name>A0A7Z0PER7_9FUSO</name>
<keyword evidence="2" id="KW-0255">Endonuclease</keyword>
<sequence>MLRNLKPEEALEYEIINYLSSNGYEYIKPEEMKLTFNKKYAIDEARLFSFIQTTQPDVFNKHNLSTESGKRQFLVNLDNAIKRDGIINVLKNGVKMYPTGLILFYHSIDEKIPETKIKFEQNIFAVTNQLTYSDKNKMLELDLCIFINGLPVVTMELKSRSASTGWSYIDAEEQYKKDRSNTDTLFAFKRCIAHFAVDENYVTFTTKIDGENTFFMPFNKGKDDGAGNPISDGIMTDYLWKEILEKHHFTSLIKDFCYVVKDEKNKEKLIFPRYHQWRVVNKLIDDVKTNGVGNKYLIQHSAGSGKSNSITWLSYKLVEVKKDEKALFDSVVVVTDRKNLDKQISDNIRKFIDVKSAVAHADSSKKLKDLLEDGKKIIMTTVQKFPYIIESIGSSLSDKNFAIIIDEAHSSQSGKAAASLNMSISGKLDSNDEYEIEDLLINYMEAQKMPENASYFAFTATPKAKTIEMFGKVYDLYAMKQAIEEGFILDVLKNYTTYKNYYKVYKTTEENPDFDAKKSRAKIRKYVEGQPHPLEQKTEEMLRHFIETTSKKIGGKAKAMIVTESILRAIDYYFIISNLLKASGTGYKAIIAFSGEKEYKGKILSETSINGFSDKETPDIFKKDEYKFLIVADKYQTGYDEPLLHTMYVDKKLNDVKAVQTLSRLNRSHRGKVDTCVLDFYNEADEIKEAFQPYYRETKLMNETDPNILYSLLNVLDSKYVYEEDEVLQVVDMFFKNADRRFIDPILDSCVERYNTLSENDQVEFKSGVKAFIRTYNFLASILTISQPEWTAKSIFFERLVYRLPTPKEEDLSLGILDKVDLDSYRLEKQNEMNIVLENKEGELEVQGIGVGIRREIEIDTLDNIVNSFNDVFGNIEWQNKDNVVRQIKELPNILFGKEILKNAFLNSDKENIKIEYSNILKEVMREIMKDNMELFLQFTTNDLFNKWLSSTVFIELEKKYR</sequence>
<accession>A0A7Z0PER7</accession>
<evidence type="ECO:0000313" key="2">
    <source>
        <dbReference type="EMBL" id="NYV27689.1"/>
    </source>
</evidence>
<dbReference type="PROSITE" id="PS51192">
    <property type="entry name" value="HELICASE_ATP_BIND_1"/>
    <property type="match status" value="1"/>
</dbReference>
<dbReference type="InterPro" id="IPR055180">
    <property type="entry name" value="HsdR_RecA-like_helicase_dom_2"/>
</dbReference>
<dbReference type="SUPFAM" id="SSF52540">
    <property type="entry name" value="P-loop containing nucleoside triphosphate hydrolases"/>
    <property type="match status" value="1"/>
</dbReference>
<dbReference type="SMART" id="SM00487">
    <property type="entry name" value="DEXDc"/>
    <property type="match status" value="1"/>
</dbReference>
<dbReference type="Gene3D" id="3.40.50.300">
    <property type="entry name" value="P-loop containing nucleotide triphosphate hydrolases"/>
    <property type="match status" value="2"/>
</dbReference>
<evidence type="ECO:0000259" key="1">
    <source>
        <dbReference type="PROSITE" id="PS51192"/>
    </source>
</evidence>
<evidence type="ECO:0000313" key="3">
    <source>
        <dbReference type="Proteomes" id="UP000526184"/>
    </source>
</evidence>
<dbReference type="Pfam" id="PF04313">
    <property type="entry name" value="HSDR_N"/>
    <property type="match status" value="1"/>
</dbReference>